<evidence type="ECO:0000256" key="4">
    <source>
        <dbReference type="ARBA" id="ARBA00022737"/>
    </source>
</evidence>
<dbReference type="EMBL" id="ML975155">
    <property type="protein sequence ID" value="KAF1813269.1"/>
    <property type="molecule type" value="Genomic_DNA"/>
</dbReference>
<dbReference type="CDD" id="cd18604">
    <property type="entry name" value="ABC_6TM_VMR1_D2_like"/>
    <property type="match status" value="1"/>
</dbReference>
<evidence type="ECO:0000256" key="3">
    <source>
        <dbReference type="ARBA" id="ARBA00022692"/>
    </source>
</evidence>
<evidence type="ECO:0008006" key="17">
    <source>
        <dbReference type="Google" id="ProtNLM"/>
    </source>
</evidence>
<evidence type="ECO:0000313" key="15">
    <source>
        <dbReference type="Proteomes" id="UP000504638"/>
    </source>
</evidence>
<dbReference type="InterPro" id="IPR011527">
    <property type="entry name" value="ABC1_TM_dom"/>
</dbReference>
<evidence type="ECO:0000256" key="1">
    <source>
        <dbReference type="ARBA" id="ARBA00004141"/>
    </source>
</evidence>
<dbReference type="PROSITE" id="PS50929">
    <property type="entry name" value="ABC_TM1F"/>
    <property type="match status" value="2"/>
</dbReference>
<feature type="transmembrane region" description="Helical" evidence="11">
    <location>
        <begin position="186"/>
        <end position="205"/>
    </location>
</feature>
<evidence type="ECO:0000259" key="13">
    <source>
        <dbReference type="PROSITE" id="PS50929"/>
    </source>
</evidence>
<dbReference type="GO" id="GO:0140359">
    <property type="term" value="F:ABC-type transporter activity"/>
    <property type="evidence" value="ECO:0007669"/>
    <property type="project" value="InterPro"/>
</dbReference>
<keyword evidence="4" id="KW-0677">Repeat</keyword>
<dbReference type="InterPro" id="IPR017871">
    <property type="entry name" value="ABC_transporter-like_CS"/>
</dbReference>
<dbReference type="InterPro" id="IPR050173">
    <property type="entry name" value="ABC_transporter_C-like"/>
</dbReference>
<dbReference type="Pfam" id="PF00664">
    <property type="entry name" value="ABC_membrane"/>
    <property type="match status" value="2"/>
</dbReference>
<feature type="transmembrane region" description="Helical" evidence="11">
    <location>
        <begin position="1266"/>
        <end position="1286"/>
    </location>
</feature>
<protein>
    <recommendedName>
        <fullName evidence="17">ATP-dependent bile acid permease</fullName>
    </recommendedName>
</protein>
<dbReference type="PROSITE" id="PS00211">
    <property type="entry name" value="ABC_TRANSPORTER_1"/>
    <property type="match status" value="2"/>
</dbReference>
<keyword evidence="7 11" id="KW-1133">Transmembrane helix</keyword>
<evidence type="ECO:0000256" key="9">
    <source>
        <dbReference type="ARBA" id="ARBA00023180"/>
    </source>
</evidence>
<keyword evidence="8 11" id="KW-0472">Membrane</keyword>
<feature type="transmembrane region" description="Helical" evidence="11">
    <location>
        <begin position="1049"/>
        <end position="1073"/>
    </location>
</feature>
<dbReference type="RefSeq" id="XP_033534900.1">
    <property type="nucleotide sequence ID" value="XM_033680667.1"/>
</dbReference>
<dbReference type="InterPro" id="IPR027417">
    <property type="entry name" value="P-loop_NTPase"/>
</dbReference>
<dbReference type="Gene3D" id="1.20.1560.10">
    <property type="entry name" value="ABC transporter type 1, transmembrane domain"/>
    <property type="match status" value="2"/>
</dbReference>
<evidence type="ECO:0000256" key="7">
    <source>
        <dbReference type="ARBA" id="ARBA00022989"/>
    </source>
</evidence>
<reference evidence="16" key="2">
    <citation type="submission" date="2020-04" db="EMBL/GenBank/DDBJ databases">
        <authorList>
            <consortium name="NCBI Genome Project"/>
        </authorList>
    </citation>
    <scope>NUCLEOTIDE SEQUENCE</scope>
    <source>
        <strain evidence="16">CBS 781.70</strain>
    </source>
</reference>
<comment type="subcellular location">
    <subcellularLocation>
        <location evidence="1">Membrane</location>
        <topology evidence="1">Multi-pass membrane protein</topology>
    </subcellularLocation>
</comment>
<keyword evidence="2" id="KW-0813">Transport</keyword>
<evidence type="ECO:0000256" key="11">
    <source>
        <dbReference type="SAM" id="Phobius"/>
    </source>
</evidence>
<dbReference type="GO" id="GO:0005524">
    <property type="term" value="F:ATP binding"/>
    <property type="evidence" value="ECO:0007669"/>
    <property type="project" value="UniProtKB-KW"/>
</dbReference>
<feature type="transmembrane region" description="Helical" evidence="11">
    <location>
        <begin position="26"/>
        <end position="48"/>
    </location>
</feature>
<name>A0A6G1G613_9PEZI</name>
<proteinExistence type="predicted"/>
<feature type="transmembrane region" description="Helical" evidence="11">
    <location>
        <begin position="363"/>
        <end position="382"/>
    </location>
</feature>
<dbReference type="GO" id="GO:0016887">
    <property type="term" value="F:ATP hydrolysis activity"/>
    <property type="evidence" value="ECO:0007669"/>
    <property type="project" value="InterPro"/>
</dbReference>
<keyword evidence="3 11" id="KW-0812">Transmembrane</keyword>
<feature type="transmembrane region" description="Helical" evidence="11">
    <location>
        <begin position="591"/>
        <end position="618"/>
    </location>
</feature>
<dbReference type="InterPro" id="IPR036640">
    <property type="entry name" value="ABC1_TM_sf"/>
</dbReference>
<feature type="domain" description="ABC transporter" evidence="12">
    <location>
        <begin position="1445"/>
        <end position="1728"/>
    </location>
</feature>
<dbReference type="GeneID" id="54421237"/>
<feature type="domain" description="ABC transporter" evidence="12">
    <location>
        <begin position="709"/>
        <end position="948"/>
    </location>
</feature>
<dbReference type="InterPro" id="IPR003439">
    <property type="entry name" value="ABC_transporter-like_ATP-bd"/>
</dbReference>
<feature type="transmembrane region" description="Helical" evidence="11">
    <location>
        <begin position="1351"/>
        <end position="1374"/>
    </location>
</feature>
<keyword evidence="9" id="KW-0325">Glycoprotein</keyword>
<feature type="transmembrane region" description="Helical" evidence="11">
    <location>
        <begin position="512"/>
        <end position="531"/>
    </location>
</feature>
<dbReference type="InterPro" id="IPR003593">
    <property type="entry name" value="AAA+_ATPase"/>
</dbReference>
<reference evidence="14 16" key="1">
    <citation type="submission" date="2020-01" db="EMBL/GenBank/DDBJ databases">
        <authorList>
            <consortium name="DOE Joint Genome Institute"/>
            <person name="Haridas S."/>
            <person name="Albert R."/>
            <person name="Binder M."/>
            <person name="Bloem J."/>
            <person name="Labutti K."/>
            <person name="Salamov A."/>
            <person name="Andreopoulos B."/>
            <person name="Baker S.E."/>
            <person name="Barry K."/>
            <person name="Bills G."/>
            <person name="Bluhm B.H."/>
            <person name="Cannon C."/>
            <person name="Castanera R."/>
            <person name="Culley D.E."/>
            <person name="Daum C."/>
            <person name="Ezra D."/>
            <person name="Gonzalez J.B."/>
            <person name="Henrissat B."/>
            <person name="Kuo A."/>
            <person name="Liang C."/>
            <person name="Lipzen A."/>
            <person name="Lutzoni F."/>
            <person name="Magnuson J."/>
            <person name="Mondo S."/>
            <person name="Nolan M."/>
            <person name="Ohm R."/>
            <person name="Pangilinan J."/>
            <person name="Park H.-J."/>
            <person name="Ramirez L."/>
            <person name="Alfaro M."/>
            <person name="Sun H."/>
            <person name="Tritt A."/>
            <person name="Yoshinaga Y."/>
            <person name="Zwiers L.-H."/>
            <person name="Turgeon B.G."/>
            <person name="Goodwin S.B."/>
            <person name="Spatafora J.W."/>
            <person name="Crous P.W."/>
            <person name="Grigoriev I.V."/>
        </authorList>
    </citation>
    <scope>NUCLEOTIDE SEQUENCE</scope>
    <source>
        <strain evidence="14 16">CBS 781.70</strain>
    </source>
</reference>
<feature type="region of interest" description="Disordered" evidence="10">
    <location>
        <begin position="937"/>
        <end position="1015"/>
    </location>
</feature>
<reference evidence="16" key="3">
    <citation type="submission" date="2025-04" db="UniProtKB">
        <authorList>
            <consortium name="RefSeq"/>
        </authorList>
    </citation>
    <scope>IDENTIFICATION</scope>
    <source>
        <strain evidence="16">CBS 781.70</strain>
    </source>
</reference>
<dbReference type="FunFam" id="3.40.50.300:FF:000825">
    <property type="entry name" value="ABC bile acid transporter"/>
    <property type="match status" value="1"/>
</dbReference>
<dbReference type="CDD" id="cd03250">
    <property type="entry name" value="ABCC_MRP_domain1"/>
    <property type="match status" value="1"/>
</dbReference>
<dbReference type="PROSITE" id="PS50893">
    <property type="entry name" value="ABC_TRANSPORTER_2"/>
    <property type="match status" value="2"/>
</dbReference>
<keyword evidence="5" id="KW-0547">Nucleotide-binding</keyword>
<accession>A0A6G1G613</accession>
<keyword evidence="6" id="KW-0067">ATP-binding</keyword>
<dbReference type="SMART" id="SM00382">
    <property type="entry name" value="AAA"/>
    <property type="match status" value="2"/>
</dbReference>
<dbReference type="CDD" id="cd03244">
    <property type="entry name" value="ABCC_MRP_domain2"/>
    <property type="match status" value="1"/>
</dbReference>
<feature type="domain" description="ABC transmembrane type-1" evidence="13">
    <location>
        <begin position="1053"/>
        <end position="1405"/>
    </location>
</feature>
<evidence type="ECO:0000313" key="16">
    <source>
        <dbReference type="RefSeq" id="XP_033534900.1"/>
    </source>
</evidence>
<feature type="transmembrane region" description="Helical" evidence="11">
    <location>
        <begin position="156"/>
        <end position="174"/>
    </location>
</feature>
<dbReference type="OrthoDB" id="6500128at2759"/>
<gene>
    <name evidence="14 16" type="ORF">P152DRAFT_465906</name>
</gene>
<evidence type="ECO:0000256" key="10">
    <source>
        <dbReference type="SAM" id="MobiDB-lite"/>
    </source>
</evidence>
<dbReference type="PANTHER" id="PTHR24223">
    <property type="entry name" value="ATP-BINDING CASSETTE SUB-FAMILY C"/>
    <property type="match status" value="1"/>
</dbReference>
<dbReference type="CDD" id="cd18596">
    <property type="entry name" value="ABC_6TM_VMR1_D1_like"/>
    <property type="match status" value="1"/>
</dbReference>
<feature type="transmembrane region" description="Helical" evidence="11">
    <location>
        <begin position="326"/>
        <end position="351"/>
    </location>
</feature>
<dbReference type="Proteomes" id="UP000504638">
    <property type="component" value="Unplaced"/>
</dbReference>
<feature type="transmembrane region" description="Helical" evidence="11">
    <location>
        <begin position="484"/>
        <end position="506"/>
    </location>
</feature>
<dbReference type="SUPFAM" id="SSF90123">
    <property type="entry name" value="ABC transporter transmembrane region"/>
    <property type="match status" value="2"/>
</dbReference>
<evidence type="ECO:0000259" key="12">
    <source>
        <dbReference type="PROSITE" id="PS50893"/>
    </source>
</evidence>
<feature type="domain" description="ABC transmembrane type-1" evidence="13">
    <location>
        <begin position="333"/>
        <end position="655"/>
    </location>
</feature>
<dbReference type="SUPFAM" id="SSF52540">
    <property type="entry name" value="P-loop containing nucleoside triphosphate hydrolases"/>
    <property type="match status" value="2"/>
</dbReference>
<keyword evidence="15" id="KW-1185">Reference proteome</keyword>
<dbReference type="PANTHER" id="PTHR24223:SF353">
    <property type="entry name" value="ABC TRANSPORTER ATP-BINDING PROTEIN_PERMEASE VMR1-RELATED"/>
    <property type="match status" value="1"/>
</dbReference>
<evidence type="ECO:0000256" key="2">
    <source>
        <dbReference type="ARBA" id="ARBA00022448"/>
    </source>
</evidence>
<evidence type="ECO:0000256" key="8">
    <source>
        <dbReference type="ARBA" id="ARBA00023136"/>
    </source>
</evidence>
<organism evidence="14">
    <name type="scientific">Eremomyces bilateralis CBS 781.70</name>
    <dbReference type="NCBI Taxonomy" id="1392243"/>
    <lineage>
        <taxon>Eukaryota</taxon>
        <taxon>Fungi</taxon>
        <taxon>Dikarya</taxon>
        <taxon>Ascomycota</taxon>
        <taxon>Pezizomycotina</taxon>
        <taxon>Dothideomycetes</taxon>
        <taxon>Dothideomycetes incertae sedis</taxon>
        <taxon>Eremomycetales</taxon>
        <taxon>Eremomycetaceae</taxon>
        <taxon>Eremomyces</taxon>
    </lineage>
</organism>
<dbReference type="Pfam" id="PF00005">
    <property type="entry name" value="ABC_tran"/>
    <property type="match status" value="2"/>
</dbReference>
<dbReference type="Gene3D" id="3.40.50.300">
    <property type="entry name" value="P-loop containing nucleotide triphosphate hydrolases"/>
    <property type="match status" value="2"/>
</dbReference>
<sequence length="1754" mass="193730">MFVGCKGSLWRDDDFSKCFQRNYLQIFLPLIAIGASIAYLLIQLFVAYSRSRRPHEYKLADPVGNGQHIWPADAPRVGRNDSAYNSEDASSDELNHSPTLDLRPVKTHESVVEVDKPLGELWIVVLEEAAVLATLGIQAARLILKVDGRYGQHAEIAGLVVWAYIATIASLRLLFSATHRLSFPKLWYHTAFIYGYLWVISVLLFRSALLHPRSDLARGLSIAEFSLTSLLFLISLTSRKGNKVVELEYENGIQPSKEQTASVLSLATFGWVDAIVWKGYQKTFEMSDVWNVSPHDKAAYVIATYRQLKKTHALAWHLLRFFRRQLLIQAAWAGLSGFLTFAPTLLLKVILEYVEQPSMFPRNAAWFFVMLLFVSGCASALADGQTLWIGRKICIRIRAVIIGEIYSKALKRRVGNSGDKVLGQEKKRADGKGGGSTMKRLVRRFTMKKSEDKKPAAVEIDEGIVSSGAVINLMAVDSFKLSEICAYLHFLWAATPVQVITAVVLLYQILGYSSIAGIGLMAGLLPINLLISKKFSSIQKQILAATDSRINSTNEVLSNIRIIKFFAWEQRFIGQVDETRSKELGALRRKYMWWATAATVWSGSPIVITFLSFFIYTIIEKRDLVPSVAFTALSLFQILRIPLDQLADMVAHVQESKVSVDRIDEFLNEAETDKYNQLHDEDEDEDDEQLIGFEKGTFSWGYNPANGKFSDDDDTPKQDDAFRLMDLNVSFCPGELNVVVGPTGSGKSSLLMALLGEMTLLSGRVFLPGGRSREDLRPDPETGLTESVAYCAQQAWLVNDTIRENILFADTYDAQRYKDVIVACSLQRDLEILDHGDQTLVGEKGVTLSGGQKQRISLARALYSHARHVLLDDVLSAVDSHTAKWIFDQAILGPLMYNRTCILVTHNVALCLPHAHEAIVMENGRIVTQGTSREVINSGKLSEDLSKSGTVSPGPSRVASRVPSDVGVDEPNDINDLARATSRDSAATAINDSDADGSPMKPANGPPSGLDAATGTEPIEMRQGLTETKAEGGVKLAVIALYFKAMGRWYYWVAAAFVFIAQQITSVATNVWIREWANAYTVRRTSGASALDLEQDYSPAPNTMAGATHFGTLSGLGSCLSSGTCPWGIPSSWSGNTSDHGKARSHYGANMLPFASNDNKDVNPGYYLTIYAVLGLIYMFVTLAREGVLFAGSLTASRRIHTRLIQAVSRAKFRFFDSTPLGQIMNRFSKDIEAIDQEVAPTAIGVIHCLASIITIVILISVITPAFLIAGFFISIFYFLIGKFYINSSRDLKRLESIQRSPLYQQFGETLSGMTTIRAYGDERRFIRENLAKINTHNRPFIYLWAANRWLAFRVDVVGAMVSFFTGAFVLLSVGKIDAGAAGLAMTYAVTFTENVLWFVRLYAANEQNMNSVERIKEYLDVEQEAAAIIPHTRPPSNWPSQGSVEFIAYSTRYRADFDFVLKKITFKIAPGEKVGVVGRTGAGKSSLALALFRALEAEEGKILVDDVDIGLIGLQDLRENIVMVPQDPTLFTGTIRSNLDPFGLFTDEEIYASLRGVQLISETFSSTAATNSPARPTTPAVKLNAADTTASSSDAEIDIHPSQPSSVDPLTAENKNIFRNLSSPVTESGSNLSQGQRQLLCLARAMLKTPKVLLMDEATASIDYATDAKIQETIRELQNTTITIAHRLQTIIDYDKVLVLDKGAVIEYGDPYDLVTTEGGTFRGMCETTGDLEGLVRDAKTAWKARQAEHQKP</sequence>
<evidence type="ECO:0000313" key="14">
    <source>
        <dbReference type="EMBL" id="KAF1813269.1"/>
    </source>
</evidence>
<evidence type="ECO:0000256" key="6">
    <source>
        <dbReference type="ARBA" id="ARBA00022840"/>
    </source>
</evidence>
<feature type="compositionally biased region" description="Low complexity" evidence="10">
    <location>
        <begin position="977"/>
        <end position="989"/>
    </location>
</feature>
<evidence type="ECO:0000256" key="5">
    <source>
        <dbReference type="ARBA" id="ARBA00022741"/>
    </source>
</evidence>
<dbReference type="GO" id="GO:0000329">
    <property type="term" value="C:fungal-type vacuole membrane"/>
    <property type="evidence" value="ECO:0007669"/>
    <property type="project" value="TreeGrafter"/>
</dbReference>
<feature type="transmembrane region" description="Helical" evidence="11">
    <location>
        <begin position="1166"/>
        <end position="1184"/>
    </location>
</feature>